<keyword evidence="1" id="KW-0812">Transmembrane</keyword>
<dbReference type="Proteomes" id="UP000199197">
    <property type="component" value="Unassembled WGS sequence"/>
</dbReference>
<evidence type="ECO:0000313" key="3">
    <source>
        <dbReference type="Proteomes" id="UP000199197"/>
    </source>
</evidence>
<feature type="transmembrane region" description="Helical" evidence="1">
    <location>
        <begin position="9"/>
        <end position="27"/>
    </location>
</feature>
<name>A0A0P1MSF3_9BACT</name>
<dbReference type="OrthoDB" id="9786892at2"/>
<evidence type="ECO:0000256" key="1">
    <source>
        <dbReference type="SAM" id="Phobius"/>
    </source>
</evidence>
<dbReference type="SUPFAM" id="SSF74653">
    <property type="entry name" value="TolA/TonB C-terminal domain"/>
    <property type="match status" value="1"/>
</dbReference>
<evidence type="ECO:0000313" key="2">
    <source>
        <dbReference type="EMBL" id="CUS98632.1"/>
    </source>
</evidence>
<keyword evidence="1" id="KW-0472">Membrane</keyword>
<organism evidence="2 3">
    <name type="scientific">Candidatus Chryseopegocella kryptomonas</name>
    <dbReference type="NCBI Taxonomy" id="1633643"/>
    <lineage>
        <taxon>Bacteria</taxon>
        <taxon>Pseudomonadati</taxon>
        <taxon>Candidatus Kryptoniota</taxon>
        <taxon>Candidatus Chryseopegocella</taxon>
    </lineage>
</organism>
<sequence length="251" mass="27720">MEERIQLKSAIYTAIICFIVFLLMLIYKVTIDVGESVKFTEVIFVPPIEEQIQKVSTGGGSFGAGKTSPTAVRTVNLPKINLPTRFTITEEEILPQKFAEKIDVIEKKGDILGANYGAGKTGFDASLGKEIKPEVGVSGSGKSGIGELKKDFSGVGASPTLSYRIEWEGKINRIKVSGEMPRFPQGVRESAIVKFRVIVLPDGKIERIFPVEKANPEFERSVFEALQSWRFNAISENVKQSGVIIFNFRVE</sequence>
<protein>
    <submittedName>
        <fullName evidence="2">Protein TonB</fullName>
    </submittedName>
</protein>
<reference evidence="3" key="1">
    <citation type="submission" date="2015-11" db="EMBL/GenBank/DDBJ databases">
        <authorList>
            <person name="Varghese N."/>
        </authorList>
    </citation>
    <scope>NUCLEOTIDE SEQUENCE [LARGE SCALE GENOMIC DNA]</scope>
    <source>
        <strain evidence="3">JGI-23</strain>
    </source>
</reference>
<keyword evidence="3" id="KW-1185">Reference proteome</keyword>
<keyword evidence="1" id="KW-1133">Transmembrane helix</keyword>
<accession>A0A0P1MSF3</accession>
<proteinExistence type="predicted"/>
<gene>
    <name evidence="2" type="ORF">JGI23_00521</name>
</gene>
<dbReference type="AlphaFoldDB" id="A0A0P1MSF3"/>
<dbReference type="RefSeq" id="WP_092348036.1">
    <property type="nucleotide sequence ID" value="NZ_CZVW01000004.1"/>
</dbReference>
<dbReference type="EMBL" id="CZVW01000004">
    <property type="protein sequence ID" value="CUS98632.1"/>
    <property type="molecule type" value="Genomic_DNA"/>
</dbReference>
<dbReference type="Gene3D" id="3.30.2420.10">
    <property type="entry name" value="TonB"/>
    <property type="match status" value="1"/>
</dbReference>